<dbReference type="Proteomes" id="UP000029981">
    <property type="component" value="Chromosome 5"/>
</dbReference>
<reference evidence="1 2" key="1">
    <citation type="journal article" date="2009" name="Nat. Genet.">
        <title>The genome of the cucumber, Cucumis sativus L.</title>
        <authorList>
            <person name="Huang S."/>
            <person name="Li R."/>
            <person name="Zhang Z."/>
            <person name="Li L."/>
            <person name="Gu X."/>
            <person name="Fan W."/>
            <person name="Lucas W.J."/>
            <person name="Wang X."/>
            <person name="Xie B."/>
            <person name="Ni P."/>
            <person name="Ren Y."/>
            <person name="Zhu H."/>
            <person name="Li J."/>
            <person name="Lin K."/>
            <person name="Jin W."/>
            <person name="Fei Z."/>
            <person name="Li G."/>
            <person name="Staub J."/>
            <person name="Kilian A."/>
            <person name="van der Vossen E.A."/>
            <person name="Wu Y."/>
            <person name="Guo J."/>
            <person name="He J."/>
            <person name="Jia Z."/>
            <person name="Ren Y."/>
            <person name="Tian G."/>
            <person name="Lu Y."/>
            <person name="Ruan J."/>
            <person name="Qian W."/>
            <person name="Wang M."/>
            <person name="Huang Q."/>
            <person name="Li B."/>
            <person name="Xuan Z."/>
            <person name="Cao J."/>
            <person name="Asan"/>
            <person name="Wu Z."/>
            <person name="Zhang J."/>
            <person name="Cai Q."/>
            <person name="Bai Y."/>
            <person name="Zhao B."/>
            <person name="Han Y."/>
            <person name="Li Y."/>
            <person name="Li X."/>
            <person name="Wang S."/>
            <person name="Shi Q."/>
            <person name="Liu S."/>
            <person name="Cho W.K."/>
            <person name="Kim J.Y."/>
            <person name="Xu Y."/>
            <person name="Heller-Uszynska K."/>
            <person name="Miao H."/>
            <person name="Cheng Z."/>
            <person name="Zhang S."/>
            <person name="Wu J."/>
            <person name="Yang Y."/>
            <person name="Kang H."/>
            <person name="Li M."/>
            <person name="Liang H."/>
            <person name="Ren X."/>
            <person name="Shi Z."/>
            <person name="Wen M."/>
            <person name="Jian M."/>
            <person name="Yang H."/>
            <person name="Zhang G."/>
            <person name="Yang Z."/>
            <person name="Chen R."/>
            <person name="Liu S."/>
            <person name="Li J."/>
            <person name="Ma L."/>
            <person name="Liu H."/>
            <person name="Zhou Y."/>
            <person name="Zhao J."/>
            <person name="Fang X."/>
            <person name="Li G."/>
            <person name="Fang L."/>
            <person name="Li Y."/>
            <person name="Liu D."/>
            <person name="Zheng H."/>
            <person name="Zhang Y."/>
            <person name="Qin N."/>
            <person name="Li Z."/>
            <person name="Yang G."/>
            <person name="Yang S."/>
            <person name="Bolund L."/>
            <person name="Kristiansen K."/>
            <person name="Zheng H."/>
            <person name="Li S."/>
            <person name="Zhang X."/>
            <person name="Yang H."/>
            <person name="Wang J."/>
            <person name="Sun R."/>
            <person name="Zhang B."/>
            <person name="Jiang S."/>
            <person name="Wang J."/>
            <person name="Du Y."/>
            <person name="Li S."/>
        </authorList>
    </citation>
    <scope>NUCLEOTIDE SEQUENCE [LARGE SCALE GENOMIC DNA]</scope>
    <source>
        <strain evidence="2">cv. 9930</strain>
    </source>
</reference>
<reference evidence="1 2" key="2">
    <citation type="journal article" date="2009" name="PLoS ONE">
        <title>An integrated genetic and cytogenetic map of the cucumber genome.</title>
        <authorList>
            <person name="Ren Y."/>
            <person name="Zhang Z."/>
            <person name="Liu J."/>
            <person name="Staub J.E."/>
            <person name="Han Y."/>
            <person name="Cheng Z."/>
            <person name="Li X."/>
            <person name="Lu J."/>
            <person name="Miao H."/>
            <person name="Kang H."/>
            <person name="Xie B."/>
            <person name="Gu X."/>
            <person name="Wang X."/>
            <person name="Du Y."/>
            <person name="Jin W."/>
            <person name="Huang S."/>
        </authorList>
    </citation>
    <scope>NUCLEOTIDE SEQUENCE [LARGE SCALE GENOMIC DNA]</scope>
    <source>
        <strain evidence="2">cv. 9930</strain>
    </source>
</reference>
<evidence type="ECO:0000313" key="2">
    <source>
        <dbReference type="Proteomes" id="UP000029981"/>
    </source>
</evidence>
<accession>A0A0A0KLP7</accession>
<keyword evidence="2" id="KW-1185">Reference proteome</keyword>
<proteinExistence type="predicted"/>
<protein>
    <submittedName>
        <fullName evidence="1">Uncharacterized protein</fullName>
    </submittedName>
</protein>
<reference evidence="1 2" key="3">
    <citation type="journal article" date="2010" name="BMC Genomics">
        <title>Transcriptome sequencing and comparative analysis of cucumber flowers with different sex types.</title>
        <authorList>
            <person name="Guo S."/>
            <person name="Zheng Y."/>
            <person name="Joung J.G."/>
            <person name="Liu S."/>
            <person name="Zhang Z."/>
            <person name="Crasta O.R."/>
            <person name="Sobral B.W."/>
            <person name="Xu Y."/>
            <person name="Huang S."/>
            <person name="Fei Z."/>
        </authorList>
    </citation>
    <scope>NUCLEOTIDE SEQUENCE [LARGE SCALE GENOMIC DNA]</scope>
    <source>
        <strain evidence="2">cv. 9930</strain>
    </source>
</reference>
<evidence type="ECO:0000313" key="1">
    <source>
        <dbReference type="EMBL" id="KGN50565.1"/>
    </source>
</evidence>
<gene>
    <name evidence="1" type="ORF">Csa_5G182700</name>
</gene>
<organism evidence="1 2">
    <name type="scientific">Cucumis sativus</name>
    <name type="common">Cucumber</name>
    <dbReference type="NCBI Taxonomy" id="3659"/>
    <lineage>
        <taxon>Eukaryota</taxon>
        <taxon>Viridiplantae</taxon>
        <taxon>Streptophyta</taxon>
        <taxon>Embryophyta</taxon>
        <taxon>Tracheophyta</taxon>
        <taxon>Spermatophyta</taxon>
        <taxon>Magnoliopsida</taxon>
        <taxon>eudicotyledons</taxon>
        <taxon>Gunneridae</taxon>
        <taxon>Pentapetalae</taxon>
        <taxon>rosids</taxon>
        <taxon>fabids</taxon>
        <taxon>Cucurbitales</taxon>
        <taxon>Cucurbitaceae</taxon>
        <taxon>Benincaseae</taxon>
        <taxon>Cucumis</taxon>
    </lineage>
</organism>
<dbReference type="EMBL" id="CM002926">
    <property type="protein sequence ID" value="KGN50565.1"/>
    <property type="molecule type" value="Genomic_DNA"/>
</dbReference>
<dbReference type="Gramene" id="KGN50565">
    <property type="protein sequence ID" value="KGN50565"/>
    <property type="gene ID" value="Csa_5G182700"/>
</dbReference>
<dbReference type="AlphaFoldDB" id="A0A0A0KLP7"/>
<sequence length="71" mass="8149">MDVEASPELAKIKLRECTRESMKRQVINTRKSNGNKSDVRDMTPLKQYVVEKQCCRSKIKNFSNKSQIAGC</sequence>
<name>A0A0A0KLP7_CUCSA</name>
<reference evidence="1 2" key="4">
    <citation type="journal article" date="2011" name="BMC Genomics">
        <title>RNA-Seq improves annotation of protein-coding genes in the cucumber genome.</title>
        <authorList>
            <person name="Li Z."/>
            <person name="Zhang Z."/>
            <person name="Yan P."/>
            <person name="Huang S."/>
            <person name="Fei Z."/>
            <person name="Lin K."/>
        </authorList>
    </citation>
    <scope>NUCLEOTIDE SEQUENCE [LARGE SCALE GENOMIC DNA]</scope>
    <source>
        <strain evidence="2">cv. 9930</strain>
    </source>
</reference>